<feature type="compositionally biased region" description="Basic and acidic residues" evidence="1">
    <location>
        <begin position="37"/>
        <end position="53"/>
    </location>
</feature>
<reference evidence="2" key="1">
    <citation type="submission" date="2007-04" db="EMBL/GenBank/DDBJ databases">
        <authorList>
            <consortium name="The Broad Institute Genome Sequencing Platform"/>
            <person name="Birren B."/>
            <person name="Lander E."/>
            <person name="Galagan J."/>
            <person name="Nusbaum C."/>
            <person name="Devon K."/>
            <person name="Ma L.-J."/>
            <person name="Jaffe D."/>
            <person name="Butler J."/>
            <person name="Alvarez P."/>
            <person name="Gnerre S."/>
            <person name="Grabherr M."/>
            <person name="Kleber M."/>
            <person name="Mauceli E."/>
            <person name="Brockman W."/>
            <person name="MacCallum I.A."/>
            <person name="Young S."/>
            <person name="LaButti K."/>
            <person name="DeCaprio D."/>
            <person name="Crawford M."/>
            <person name="Koehrsen M."/>
            <person name="Engels R."/>
            <person name="Montgomery P."/>
            <person name="Pearson M."/>
            <person name="Howarth C."/>
            <person name="Larson L."/>
            <person name="White J."/>
            <person name="O'Leary S."/>
            <person name="Kodira C."/>
            <person name="Zeng Q."/>
            <person name="Yandava C."/>
            <person name="Alvarado L."/>
            <person name="Kistler C."/>
            <person name="Shim W.-B."/>
            <person name="Kang S."/>
            <person name="Woloshuk C."/>
        </authorList>
    </citation>
    <scope>NUCLEOTIDE SEQUENCE</scope>
    <source>
        <strain evidence="2">4287</strain>
    </source>
</reference>
<dbReference type="Proteomes" id="UP000009097">
    <property type="component" value="Unassembled WGS sequence"/>
</dbReference>
<evidence type="ECO:0000256" key="1">
    <source>
        <dbReference type="SAM" id="MobiDB-lite"/>
    </source>
</evidence>
<dbReference type="GeneID" id="28963605"/>
<feature type="region of interest" description="Disordered" evidence="1">
    <location>
        <begin position="36"/>
        <end position="93"/>
    </location>
</feature>
<proteinExistence type="predicted"/>
<accession>A0A0J9WW54</accession>
<name>A0A0J9WW54_FUSO4</name>
<reference evidence="2" key="2">
    <citation type="journal article" date="2010" name="Nature">
        <title>Comparative genomics reveals mobile pathogenicity chromosomes in Fusarium.</title>
        <authorList>
            <person name="Ma L.J."/>
            <person name="van der Does H.C."/>
            <person name="Borkovich K.A."/>
            <person name="Coleman J.J."/>
            <person name="Daboussi M.J."/>
            <person name="Di Pietro A."/>
            <person name="Dufresne M."/>
            <person name="Freitag M."/>
            <person name="Grabherr M."/>
            <person name="Henrissat B."/>
            <person name="Houterman P.M."/>
            <person name="Kang S."/>
            <person name="Shim W.B."/>
            <person name="Woloshuk C."/>
            <person name="Xie X."/>
            <person name="Xu J.R."/>
            <person name="Antoniw J."/>
            <person name="Baker S.E."/>
            <person name="Bluhm B.H."/>
            <person name="Breakspear A."/>
            <person name="Brown D.W."/>
            <person name="Butchko R.A."/>
            <person name="Chapman S."/>
            <person name="Coulson R."/>
            <person name="Coutinho P.M."/>
            <person name="Danchin E.G."/>
            <person name="Diener A."/>
            <person name="Gale L.R."/>
            <person name="Gardiner D.M."/>
            <person name="Goff S."/>
            <person name="Hammond-Kosack K.E."/>
            <person name="Hilburn K."/>
            <person name="Hua-Van A."/>
            <person name="Jonkers W."/>
            <person name="Kazan K."/>
            <person name="Kodira C.D."/>
            <person name="Koehrsen M."/>
            <person name="Kumar L."/>
            <person name="Lee Y.H."/>
            <person name="Li L."/>
            <person name="Manners J.M."/>
            <person name="Miranda-Saavedra D."/>
            <person name="Mukherjee M."/>
            <person name="Park G."/>
            <person name="Park J."/>
            <person name="Park S.Y."/>
            <person name="Proctor R.H."/>
            <person name="Regev A."/>
            <person name="Ruiz-Roldan M.C."/>
            <person name="Sain D."/>
            <person name="Sakthikumar S."/>
            <person name="Sykes S."/>
            <person name="Schwartz D.C."/>
            <person name="Turgeon B.G."/>
            <person name="Wapinski I."/>
            <person name="Yoder O."/>
            <person name="Young S."/>
            <person name="Zeng Q."/>
            <person name="Zhou S."/>
            <person name="Galagan J."/>
            <person name="Cuomo C.A."/>
            <person name="Kistler H.C."/>
            <person name="Rep M."/>
        </authorList>
    </citation>
    <scope>NUCLEOTIDE SEQUENCE [LARGE SCALE GENOMIC DNA]</scope>
    <source>
        <strain evidence="2">4287</strain>
    </source>
</reference>
<sequence length="93" mass="10258">MLAQQSPSVRKGTKSCRECMFLLYLEQPWGLISTQAGDEKSAVSESPRIRRPADNVSSGTPRASLKYRVPAHDRRGTYPHDTGSHSSNPTLSD</sequence>
<organism evidence="2 3">
    <name type="scientific">Fusarium oxysporum f. sp. lycopersici (strain 4287 / CBS 123668 / FGSC 9935 / NRRL 34936)</name>
    <name type="common">Fusarium vascular wilt of tomato</name>
    <dbReference type="NCBI Taxonomy" id="426428"/>
    <lineage>
        <taxon>Eukaryota</taxon>
        <taxon>Fungi</taxon>
        <taxon>Dikarya</taxon>
        <taxon>Ascomycota</taxon>
        <taxon>Pezizomycotina</taxon>
        <taxon>Sordariomycetes</taxon>
        <taxon>Hypocreomycetidae</taxon>
        <taxon>Hypocreales</taxon>
        <taxon>Nectriaceae</taxon>
        <taxon>Fusarium</taxon>
        <taxon>Fusarium oxysporum species complex</taxon>
    </lineage>
</organism>
<dbReference type="AlphaFoldDB" id="A0A0J9WW54"/>
<gene>
    <name evidence="2" type="ORF">FOXG_22899</name>
</gene>
<dbReference type="KEGG" id="fox:FOXG_22899"/>
<protein>
    <submittedName>
        <fullName evidence="2">Uncharacterized protein</fullName>
    </submittedName>
</protein>
<evidence type="ECO:0000313" key="3">
    <source>
        <dbReference type="Proteomes" id="UP000009097"/>
    </source>
</evidence>
<evidence type="ECO:0000313" key="2">
    <source>
        <dbReference type="EMBL" id="KNB20687.1"/>
    </source>
</evidence>
<dbReference type="VEuPathDB" id="FungiDB:FOXG_22899"/>
<dbReference type="RefSeq" id="XP_018258732.1">
    <property type="nucleotide sequence ID" value="XM_018403319.1"/>
</dbReference>
<feature type="compositionally biased region" description="Polar residues" evidence="1">
    <location>
        <begin position="84"/>
        <end position="93"/>
    </location>
</feature>
<dbReference type="EMBL" id="DS231757">
    <property type="protein sequence ID" value="KNB20687.1"/>
    <property type="molecule type" value="Genomic_DNA"/>
</dbReference>